<dbReference type="InterPro" id="IPR003115">
    <property type="entry name" value="ParB_N"/>
</dbReference>
<feature type="region of interest" description="Disordered" evidence="1">
    <location>
        <begin position="127"/>
        <end position="155"/>
    </location>
</feature>
<gene>
    <name evidence="3" type="ORF">O0554_21525</name>
</gene>
<reference evidence="3" key="1">
    <citation type="submission" date="2022-09" db="EMBL/GenBank/DDBJ databases">
        <title>Genome analysis and characterization of larvicidal activity of Brevibacillus strains.</title>
        <authorList>
            <person name="Patrusheva E.V."/>
            <person name="Izotova A.O."/>
            <person name="Toshchakov S.V."/>
            <person name="Sineoky S.P."/>
        </authorList>
    </citation>
    <scope>NUCLEOTIDE SEQUENCE</scope>
    <source>
        <strain evidence="3">VKPM_B-13247</strain>
    </source>
</reference>
<organism evidence="3 4">
    <name type="scientific">Brevibacillus laterosporus</name>
    <name type="common">Bacillus laterosporus</name>
    <dbReference type="NCBI Taxonomy" id="1465"/>
    <lineage>
        <taxon>Bacteria</taxon>
        <taxon>Bacillati</taxon>
        <taxon>Bacillota</taxon>
        <taxon>Bacilli</taxon>
        <taxon>Bacillales</taxon>
        <taxon>Paenibacillaceae</taxon>
        <taxon>Brevibacillus</taxon>
    </lineage>
</organism>
<dbReference type="Proteomes" id="UP001077662">
    <property type="component" value="Unassembled WGS sequence"/>
</dbReference>
<dbReference type="Pfam" id="PF02195">
    <property type="entry name" value="ParB_N"/>
    <property type="match status" value="1"/>
</dbReference>
<evidence type="ECO:0000256" key="1">
    <source>
        <dbReference type="SAM" id="MobiDB-lite"/>
    </source>
</evidence>
<comment type="caution">
    <text evidence="3">The sequence shown here is derived from an EMBL/GenBank/DDBJ whole genome shotgun (WGS) entry which is preliminary data.</text>
</comment>
<sequence length="334" mass="37807">MGAAQLVKITELKLHDLVQKLSPWMSERRWQSWVDRIAHEGIFEPIHALPDGRVFNGKHRLHAAKELGLAEVAVIFEDITDEEVAQRIVADKLGPELHTLGQRIAIAINQADEEGVFAEAEARIQAAGAHGSEGGRGNKKETPRNQSSEGFKERPRDTIATRLDISVKPIQQVLTIRKERPDLYLRIFDGWYDERGKEVAVGTIYRKMKDDEKRDQGIDPDEQRLKTKQERAQRKIAEAVSEQIPKIESLPDKKEEESPVSANNRLLHHLKNELKPFMSDYATAFGAFLNSTDDEVKSAYLDNVKTVAELSLRILLVNDKENLLKLIGGIEDEK</sequence>
<protein>
    <submittedName>
        <fullName evidence="3">ParB N-terminal domain-containing protein</fullName>
    </submittedName>
</protein>
<dbReference type="SUPFAM" id="SSF110849">
    <property type="entry name" value="ParB/Sulfiredoxin"/>
    <property type="match status" value="1"/>
</dbReference>
<proteinExistence type="predicted"/>
<dbReference type="AlphaFoldDB" id="A0AAP3DJ64"/>
<evidence type="ECO:0000259" key="2">
    <source>
        <dbReference type="SMART" id="SM00470"/>
    </source>
</evidence>
<dbReference type="EMBL" id="JAPTNE010000036">
    <property type="protein sequence ID" value="MCZ0809449.1"/>
    <property type="molecule type" value="Genomic_DNA"/>
</dbReference>
<dbReference type="InterPro" id="IPR036086">
    <property type="entry name" value="ParB/Sulfiredoxin_sf"/>
</dbReference>
<feature type="domain" description="ParB-like N-terminal" evidence="2">
    <location>
        <begin position="5"/>
        <end position="92"/>
    </location>
</feature>
<evidence type="ECO:0000313" key="4">
    <source>
        <dbReference type="Proteomes" id="UP001077662"/>
    </source>
</evidence>
<evidence type="ECO:0000313" key="3">
    <source>
        <dbReference type="EMBL" id="MCZ0809449.1"/>
    </source>
</evidence>
<name>A0AAP3DJ64_BRELA</name>
<dbReference type="SMART" id="SM00470">
    <property type="entry name" value="ParB"/>
    <property type="match status" value="1"/>
</dbReference>
<dbReference type="Gene3D" id="3.90.1530.10">
    <property type="entry name" value="Conserved hypothetical protein from pyrococcus furiosus pfu- 392566-001, ParB domain"/>
    <property type="match status" value="1"/>
</dbReference>
<dbReference type="RefSeq" id="WP_258434517.1">
    <property type="nucleotide sequence ID" value="NZ_JANSGW010000036.1"/>
</dbReference>
<accession>A0AAP3DJ64</accession>